<comment type="cofactor">
    <cofactor evidence="2">
        <name>Mn(2+)</name>
        <dbReference type="ChEBI" id="CHEBI:29035"/>
    </cofactor>
</comment>
<dbReference type="SMART" id="SM00471">
    <property type="entry name" value="HDc"/>
    <property type="match status" value="1"/>
</dbReference>
<evidence type="ECO:0000256" key="4">
    <source>
        <dbReference type="ARBA" id="ARBA00011738"/>
    </source>
</evidence>
<dbReference type="SUPFAM" id="SSF109604">
    <property type="entry name" value="HD-domain/PDEase-like"/>
    <property type="match status" value="1"/>
</dbReference>
<dbReference type="GO" id="GO:0046872">
    <property type="term" value="F:metal ion binding"/>
    <property type="evidence" value="ECO:0007669"/>
    <property type="project" value="UniProtKB-KW"/>
</dbReference>
<accession>A0A1G2MPN8</accession>
<dbReference type="GO" id="GO:0005737">
    <property type="term" value="C:cytoplasm"/>
    <property type="evidence" value="ECO:0007669"/>
    <property type="project" value="TreeGrafter"/>
</dbReference>
<comment type="caution">
    <text evidence="9">The sequence shown here is derived from an EMBL/GenBank/DDBJ whole genome shotgun (WGS) entry which is preliminary data.</text>
</comment>
<evidence type="ECO:0000313" key="9">
    <source>
        <dbReference type="EMBL" id="OHA25823.1"/>
    </source>
</evidence>
<keyword evidence="7" id="KW-0378">Hydrolase</keyword>
<dbReference type="InterPro" id="IPR006674">
    <property type="entry name" value="HD_domain"/>
</dbReference>
<evidence type="ECO:0000259" key="8">
    <source>
        <dbReference type="SMART" id="SM00471"/>
    </source>
</evidence>
<dbReference type="PANTHER" id="PTHR11845:SF13">
    <property type="entry name" value="5'-DEOXYNUCLEOTIDASE HDDC2"/>
    <property type="match status" value="1"/>
</dbReference>
<evidence type="ECO:0000256" key="2">
    <source>
        <dbReference type="ARBA" id="ARBA00001936"/>
    </source>
</evidence>
<dbReference type="AlphaFoldDB" id="A0A1G2MPN8"/>
<sequence length="196" mass="22889">MNKRDVEFLYEIGTLRNLPRSWKQVLGMDVANDLEHMVRVMFLALIIARSEGVKDEGKILKMVLVHDLAETRTGDFNYVQKVYVDPDEHRAAKDLFAGTVLDSLRQTFLSEYEERKSIEAKIVKDADNLDVDIEMKEFEEQGSLLPKKWKAFRRKVRDEKLYTKSAKKLWELIEKSDPASWHMTANKWVKMPKAGK</sequence>
<dbReference type="Proteomes" id="UP000177943">
    <property type="component" value="Unassembled WGS sequence"/>
</dbReference>
<comment type="catalytic activity">
    <reaction evidence="1">
        <text>a 2'-deoxyribonucleoside 5'-phosphate + H2O = a 2'-deoxyribonucleoside + phosphate</text>
        <dbReference type="Rhea" id="RHEA:36167"/>
        <dbReference type="ChEBI" id="CHEBI:15377"/>
        <dbReference type="ChEBI" id="CHEBI:18274"/>
        <dbReference type="ChEBI" id="CHEBI:43474"/>
        <dbReference type="ChEBI" id="CHEBI:65317"/>
        <dbReference type="EC" id="3.1.3.89"/>
    </reaction>
</comment>
<feature type="domain" description="HD/PDEase" evidence="8">
    <location>
        <begin position="29"/>
        <end position="141"/>
    </location>
</feature>
<dbReference type="EMBL" id="MHRP01000043">
    <property type="protein sequence ID" value="OHA25823.1"/>
    <property type="molecule type" value="Genomic_DNA"/>
</dbReference>
<reference evidence="9 10" key="1">
    <citation type="journal article" date="2016" name="Nat. Commun.">
        <title>Thousands of microbial genomes shed light on interconnected biogeochemical processes in an aquifer system.</title>
        <authorList>
            <person name="Anantharaman K."/>
            <person name="Brown C.T."/>
            <person name="Hug L.A."/>
            <person name="Sharon I."/>
            <person name="Castelle C.J."/>
            <person name="Probst A.J."/>
            <person name="Thomas B.C."/>
            <person name="Singh A."/>
            <person name="Wilkins M.J."/>
            <person name="Karaoz U."/>
            <person name="Brodie E.L."/>
            <person name="Williams K.H."/>
            <person name="Hubbard S.S."/>
            <person name="Banfield J.F."/>
        </authorList>
    </citation>
    <scope>NUCLEOTIDE SEQUENCE [LARGE SCALE GENOMIC DNA]</scope>
</reference>
<dbReference type="InterPro" id="IPR003607">
    <property type="entry name" value="HD/PDEase_dom"/>
</dbReference>
<evidence type="ECO:0000313" key="10">
    <source>
        <dbReference type="Proteomes" id="UP000177943"/>
    </source>
</evidence>
<dbReference type="GO" id="GO:0002953">
    <property type="term" value="F:5'-deoxynucleotidase activity"/>
    <property type="evidence" value="ECO:0007669"/>
    <property type="project" value="UniProtKB-EC"/>
</dbReference>
<evidence type="ECO:0000256" key="3">
    <source>
        <dbReference type="ARBA" id="ARBA00001941"/>
    </source>
</evidence>
<proteinExistence type="predicted"/>
<comment type="cofactor">
    <cofactor evidence="3">
        <name>Co(2+)</name>
        <dbReference type="ChEBI" id="CHEBI:48828"/>
    </cofactor>
</comment>
<dbReference type="PANTHER" id="PTHR11845">
    <property type="entry name" value="5'-DEOXYNUCLEOTIDASE HDDC2"/>
    <property type="match status" value="1"/>
</dbReference>
<dbReference type="CDD" id="cd00077">
    <property type="entry name" value="HDc"/>
    <property type="match status" value="1"/>
</dbReference>
<evidence type="ECO:0000256" key="7">
    <source>
        <dbReference type="ARBA" id="ARBA00022801"/>
    </source>
</evidence>
<name>A0A1G2MPN8_9BACT</name>
<organism evidence="9 10">
    <name type="scientific">Candidatus Taylorbacteria bacterium RIFCSPHIGHO2_02_FULL_45_35</name>
    <dbReference type="NCBI Taxonomy" id="1802311"/>
    <lineage>
        <taxon>Bacteria</taxon>
        <taxon>Candidatus Tayloriibacteriota</taxon>
    </lineage>
</organism>
<gene>
    <name evidence="9" type="ORF">A3D56_01030</name>
</gene>
<dbReference type="EC" id="3.1.3.89" evidence="5"/>
<comment type="subunit">
    <text evidence="4">Homodimer.</text>
</comment>
<evidence type="ECO:0000256" key="1">
    <source>
        <dbReference type="ARBA" id="ARBA00001638"/>
    </source>
</evidence>
<dbReference type="InterPro" id="IPR039356">
    <property type="entry name" value="YfbR/HDDC2"/>
</dbReference>
<keyword evidence="6" id="KW-0479">Metal-binding</keyword>
<evidence type="ECO:0000256" key="5">
    <source>
        <dbReference type="ARBA" id="ARBA00012964"/>
    </source>
</evidence>
<evidence type="ECO:0000256" key="6">
    <source>
        <dbReference type="ARBA" id="ARBA00022723"/>
    </source>
</evidence>
<dbReference type="Pfam" id="PF13023">
    <property type="entry name" value="HD_3"/>
    <property type="match status" value="1"/>
</dbReference>
<protein>
    <recommendedName>
        <fullName evidence="5">5'-deoxynucleotidase</fullName>
        <ecNumber evidence="5">3.1.3.89</ecNumber>
    </recommendedName>
</protein>
<dbReference type="Gene3D" id="1.10.3210.10">
    <property type="entry name" value="Hypothetical protein af1432"/>
    <property type="match status" value="1"/>
</dbReference>